<protein>
    <submittedName>
        <fullName evidence="7">Hemin-binding protein</fullName>
    </submittedName>
</protein>
<evidence type="ECO:0000256" key="3">
    <source>
        <dbReference type="ARBA" id="ARBA00023237"/>
    </source>
</evidence>
<feature type="signal peptide" evidence="4">
    <location>
        <begin position="1"/>
        <end position="21"/>
    </location>
</feature>
<evidence type="ECO:0000313" key="8">
    <source>
        <dbReference type="Proteomes" id="UP000186074"/>
    </source>
</evidence>
<organism evidence="7 8">
    <name type="scientific">Poseidonibacter parvus</name>
    <dbReference type="NCBI Taxonomy" id="1850254"/>
    <lineage>
        <taxon>Bacteria</taxon>
        <taxon>Pseudomonadati</taxon>
        <taxon>Campylobacterota</taxon>
        <taxon>Epsilonproteobacteria</taxon>
        <taxon>Campylobacterales</taxon>
        <taxon>Arcobacteraceae</taxon>
        <taxon>Poseidonibacter</taxon>
    </lineage>
</organism>
<dbReference type="Pfam" id="PF03865">
    <property type="entry name" value="ShlB"/>
    <property type="match status" value="1"/>
</dbReference>
<dbReference type="Pfam" id="PF08479">
    <property type="entry name" value="POTRA_2"/>
    <property type="match status" value="1"/>
</dbReference>
<dbReference type="AlphaFoldDB" id="A0A1P8KKR6"/>
<keyword evidence="1" id="KW-1134">Transmembrane beta strand</keyword>
<dbReference type="GO" id="GO:0008320">
    <property type="term" value="F:protein transmembrane transporter activity"/>
    <property type="evidence" value="ECO:0007669"/>
    <property type="project" value="TreeGrafter"/>
</dbReference>
<evidence type="ECO:0000313" key="7">
    <source>
        <dbReference type="EMBL" id="APW65134.1"/>
    </source>
</evidence>
<dbReference type="PANTHER" id="PTHR34597:SF1">
    <property type="entry name" value="HEME_HEMOPEXIN TRANSPORTER PROTEIN HUXB"/>
    <property type="match status" value="1"/>
</dbReference>
<keyword evidence="1" id="KW-0472">Membrane</keyword>
<dbReference type="EMBL" id="CP019070">
    <property type="protein sequence ID" value="APW65134.1"/>
    <property type="molecule type" value="Genomic_DNA"/>
</dbReference>
<evidence type="ECO:0000256" key="2">
    <source>
        <dbReference type="ARBA" id="ARBA00022692"/>
    </source>
</evidence>
<dbReference type="Gene3D" id="3.10.20.310">
    <property type="entry name" value="membrane protein fhac"/>
    <property type="match status" value="1"/>
</dbReference>
<dbReference type="OrthoDB" id="572300at2"/>
<dbReference type="InterPro" id="IPR051544">
    <property type="entry name" value="TPS_OM_transporter"/>
</dbReference>
<feature type="domain" description="Polypeptide-transport-associated ShlB-type" evidence="6">
    <location>
        <begin position="71"/>
        <end position="146"/>
    </location>
</feature>
<name>A0A1P8KKR6_9BACT</name>
<keyword evidence="4" id="KW-0732">Signal</keyword>
<feature type="domain" description="Haemolysin activator HlyB C-terminal" evidence="5">
    <location>
        <begin position="210"/>
        <end position="509"/>
    </location>
</feature>
<evidence type="ECO:0000256" key="1">
    <source>
        <dbReference type="ARBA" id="ARBA00022452"/>
    </source>
</evidence>
<dbReference type="STRING" id="1850254.LPB137_04405"/>
<proteinExistence type="predicted"/>
<evidence type="ECO:0000256" key="4">
    <source>
        <dbReference type="SAM" id="SignalP"/>
    </source>
</evidence>
<dbReference type="Proteomes" id="UP000186074">
    <property type="component" value="Chromosome"/>
</dbReference>
<sequence length="565" mass="62021">MKQMNKIITISVLSSSILLGATVPNISEIQKQVVPPKDLIKQKETPLVELGGVKKYAPPMKDDKSGRTIFVKSFKIDGAIHVNEDKLQKLISSYTNKDLTFNQLQEVTSVITKEYRNQGYFVARAYLPVQNINKNNGVITIAIIEGNYGEFKLENNSRVKDSVVQGMIDNAKQRDNVISTNTLERAMLIINDTPGVVVTAADVMPGKQVGTSDFAITTQESNLIDGYIVADNTGSKYTGKNRVMAGVNVNSPFKLGDKLSISGLVSNGADLKNGRIAYSLPLASNGLRGEMSYSQTNYSLTKDYESLDAVGTSKTLDATITYPIKRTRLENLNLSLNIANKDLKDEVRSTSSITKKDTKSLNLGLAYDKNYLAYGKNTQSQINLNLTYGKLNFDDIADKILDEAGANTNGTYSKVNLKLSNTIALTNKFTFDSSLKMQYALGNKNLDGSEDFSVGGASGVKLYPSGELSAENGYLLNLEAKYRLPNLNKLSNTVGVFYDRGRVFMSDNSQVTFEAKSLQDVGVGYYASYDNFFGKLQVAWNANSKDVTSEENRNSRVLFQGGLSF</sequence>
<dbReference type="GO" id="GO:0046819">
    <property type="term" value="P:protein secretion by the type V secretion system"/>
    <property type="evidence" value="ECO:0007669"/>
    <property type="project" value="TreeGrafter"/>
</dbReference>
<dbReference type="GO" id="GO:0098046">
    <property type="term" value="C:type V protein secretion system complex"/>
    <property type="evidence" value="ECO:0007669"/>
    <property type="project" value="TreeGrafter"/>
</dbReference>
<dbReference type="InterPro" id="IPR005565">
    <property type="entry name" value="Hemolysn_activator_HlyB_C"/>
</dbReference>
<dbReference type="RefSeq" id="WP_076084893.1">
    <property type="nucleotide sequence ID" value="NZ_CP019070.1"/>
</dbReference>
<keyword evidence="3" id="KW-0998">Cell outer membrane</keyword>
<dbReference type="KEGG" id="alp:LPB137_04405"/>
<evidence type="ECO:0000259" key="6">
    <source>
        <dbReference type="Pfam" id="PF08479"/>
    </source>
</evidence>
<dbReference type="Gene3D" id="2.40.160.50">
    <property type="entry name" value="membrane protein fhac: a member of the omp85/tpsb transporter family"/>
    <property type="match status" value="1"/>
</dbReference>
<feature type="chain" id="PRO_5013156770" evidence="4">
    <location>
        <begin position="22"/>
        <end position="565"/>
    </location>
</feature>
<evidence type="ECO:0000259" key="5">
    <source>
        <dbReference type="Pfam" id="PF03865"/>
    </source>
</evidence>
<keyword evidence="2" id="KW-0812">Transmembrane</keyword>
<keyword evidence="8" id="KW-1185">Reference proteome</keyword>
<reference evidence="7 8" key="1">
    <citation type="submission" date="2017-01" db="EMBL/GenBank/DDBJ databases">
        <title>Genome sequencing of Arcobacter sp. LPB0137.</title>
        <authorList>
            <person name="Lee G.-W."/>
            <person name="Yi H."/>
        </authorList>
    </citation>
    <scope>NUCLEOTIDE SEQUENCE [LARGE SCALE GENOMIC DNA]</scope>
    <source>
        <strain evidence="7 8">LPB0137</strain>
    </source>
</reference>
<dbReference type="InterPro" id="IPR013686">
    <property type="entry name" value="Polypept-transport_assoc_ShlB"/>
</dbReference>
<gene>
    <name evidence="7" type="ORF">LPB137_04405</name>
</gene>
<dbReference type="PANTHER" id="PTHR34597">
    <property type="entry name" value="SLR1661 PROTEIN"/>
    <property type="match status" value="1"/>
</dbReference>
<accession>A0A1P8KKR6</accession>